<comment type="caution">
    <text evidence="1">The sequence shown here is derived from an EMBL/GenBank/DDBJ whole genome shotgun (WGS) entry which is preliminary data.</text>
</comment>
<evidence type="ECO:0000313" key="2">
    <source>
        <dbReference type="Proteomes" id="UP000789405"/>
    </source>
</evidence>
<dbReference type="AlphaFoldDB" id="A0A9N9K4I2"/>
<protein>
    <submittedName>
        <fullName evidence="1">12493_t:CDS:1</fullName>
    </submittedName>
</protein>
<dbReference type="OrthoDB" id="2431704at2759"/>
<dbReference type="Proteomes" id="UP000789405">
    <property type="component" value="Unassembled WGS sequence"/>
</dbReference>
<keyword evidence="2" id="KW-1185">Reference proteome</keyword>
<sequence>YISDKPILHYYGYRDKVDHSLNSYMWYSTGNADCSNQDDYNP</sequence>
<reference evidence="1" key="1">
    <citation type="submission" date="2021-06" db="EMBL/GenBank/DDBJ databases">
        <authorList>
            <person name="Kallberg Y."/>
            <person name="Tangrot J."/>
            <person name="Rosling A."/>
        </authorList>
    </citation>
    <scope>NUCLEOTIDE SEQUENCE</scope>
    <source>
        <strain evidence="1">MA453B</strain>
    </source>
</reference>
<accession>A0A9N9K4I2</accession>
<dbReference type="EMBL" id="CAJVPY010041626">
    <property type="protein sequence ID" value="CAG8806748.1"/>
    <property type="molecule type" value="Genomic_DNA"/>
</dbReference>
<feature type="non-terminal residue" evidence="1">
    <location>
        <position position="1"/>
    </location>
</feature>
<name>A0A9N9K4I2_9GLOM</name>
<gene>
    <name evidence="1" type="ORF">DERYTH_LOCUS24530</name>
</gene>
<proteinExistence type="predicted"/>
<evidence type="ECO:0000313" key="1">
    <source>
        <dbReference type="EMBL" id="CAG8806748.1"/>
    </source>
</evidence>
<organism evidence="1 2">
    <name type="scientific">Dentiscutata erythropus</name>
    <dbReference type="NCBI Taxonomy" id="1348616"/>
    <lineage>
        <taxon>Eukaryota</taxon>
        <taxon>Fungi</taxon>
        <taxon>Fungi incertae sedis</taxon>
        <taxon>Mucoromycota</taxon>
        <taxon>Glomeromycotina</taxon>
        <taxon>Glomeromycetes</taxon>
        <taxon>Diversisporales</taxon>
        <taxon>Gigasporaceae</taxon>
        <taxon>Dentiscutata</taxon>
    </lineage>
</organism>